<dbReference type="AlphaFoldDB" id="A0A2S9YJW1"/>
<dbReference type="InterPro" id="IPR011856">
    <property type="entry name" value="tRNA_endonuc-like_dom_sf"/>
</dbReference>
<evidence type="ECO:0000313" key="4">
    <source>
        <dbReference type="Proteomes" id="UP000238823"/>
    </source>
</evidence>
<dbReference type="NCBIfam" id="TIGR00252">
    <property type="entry name" value="YraN family protein"/>
    <property type="match status" value="1"/>
</dbReference>
<organism evidence="3 4">
    <name type="scientific">Enhygromyxa salina</name>
    <dbReference type="NCBI Taxonomy" id="215803"/>
    <lineage>
        <taxon>Bacteria</taxon>
        <taxon>Pseudomonadati</taxon>
        <taxon>Myxococcota</taxon>
        <taxon>Polyangia</taxon>
        <taxon>Nannocystales</taxon>
        <taxon>Nannocystaceae</taxon>
        <taxon>Enhygromyxa</taxon>
    </lineage>
</organism>
<name>A0A2S9YJW1_9BACT</name>
<evidence type="ECO:0000256" key="2">
    <source>
        <dbReference type="HAMAP-Rule" id="MF_00048"/>
    </source>
</evidence>
<sequence>MTKHDTRKRGRAGEDQAAALLLEHGLEILDRNVTRAGAEIDLIARDGETIVFIEVRSRADDLRGHPFETVDARKQSRLRRGATGWLVSQDLWDRVAVRFDVVALVGDDIEWLKNAF</sequence>
<dbReference type="Proteomes" id="UP000238823">
    <property type="component" value="Unassembled WGS sequence"/>
</dbReference>
<evidence type="ECO:0000256" key="1">
    <source>
        <dbReference type="ARBA" id="ARBA00006738"/>
    </source>
</evidence>
<reference evidence="3 4" key="1">
    <citation type="submission" date="2018-03" db="EMBL/GenBank/DDBJ databases">
        <title>Draft Genome Sequences of the Obligatory Marine Myxobacteria Enhygromyxa salina SWB007.</title>
        <authorList>
            <person name="Poehlein A."/>
            <person name="Moghaddam J.A."/>
            <person name="Harms H."/>
            <person name="Alanjari M."/>
            <person name="Koenig G.M."/>
            <person name="Daniel R."/>
            <person name="Schaeberle T.F."/>
        </authorList>
    </citation>
    <scope>NUCLEOTIDE SEQUENCE [LARGE SCALE GENOMIC DNA]</scope>
    <source>
        <strain evidence="3 4">SWB007</strain>
    </source>
</reference>
<dbReference type="GO" id="GO:0003676">
    <property type="term" value="F:nucleic acid binding"/>
    <property type="evidence" value="ECO:0007669"/>
    <property type="project" value="InterPro"/>
</dbReference>
<dbReference type="HAMAP" id="MF_00048">
    <property type="entry name" value="UPF0102"/>
    <property type="match status" value="1"/>
</dbReference>
<dbReference type="SUPFAM" id="SSF52980">
    <property type="entry name" value="Restriction endonuclease-like"/>
    <property type="match status" value="1"/>
</dbReference>
<comment type="caution">
    <text evidence="3">The sequence shown here is derived from an EMBL/GenBank/DDBJ whole genome shotgun (WGS) entry which is preliminary data.</text>
</comment>
<gene>
    <name evidence="3" type="ORF">ENSA7_46160</name>
</gene>
<accession>A0A2S9YJW1</accession>
<comment type="similarity">
    <text evidence="1 2">Belongs to the UPF0102 family.</text>
</comment>
<dbReference type="RefSeq" id="WP_106091545.1">
    <property type="nucleotide sequence ID" value="NZ_PVNL01000095.1"/>
</dbReference>
<dbReference type="InterPro" id="IPR003509">
    <property type="entry name" value="UPF0102_YraN-like"/>
</dbReference>
<dbReference type="OrthoDB" id="9794876at2"/>
<dbReference type="InterPro" id="IPR011335">
    <property type="entry name" value="Restrct_endonuc-II-like"/>
</dbReference>
<protein>
    <recommendedName>
        <fullName evidence="2">UPF0102 protein ENSA7_46160</fullName>
    </recommendedName>
</protein>
<dbReference type="Gene3D" id="3.40.1350.10">
    <property type="match status" value="1"/>
</dbReference>
<dbReference type="EMBL" id="PVNL01000095">
    <property type="protein sequence ID" value="PRQ05391.1"/>
    <property type="molecule type" value="Genomic_DNA"/>
</dbReference>
<dbReference type="Pfam" id="PF02021">
    <property type="entry name" value="UPF0102"/>
    <property type="match status" value="1"/>
</dbReference>
<proteinExistence type="inferred from homology"/>
<dbReference type="PANTHER" id="PTHR34039">
    <property type="entry name" value="UPF0102 PROTEIN YRAN"/>
    <property type="match status" value="1"/>
</dbReference>
<dbReference type="PANTHER" id="PTHR34039:SF1">
    <property type="entry name" value="UPF0102 PROTEIN YRAN"/>
    <property type="match status" value="1"/>
</dbReference>
<evidence type="ECO:0000313" key="3">
    <source>
        <dbReference type="EMBL" id="PRQ05391.1"/>
    </source>
</evidence>
<dbReference type="CDD" id="cd20736">
    <property type="entry name" value="PoNe_Nuclease"/>
    <property type="match status" value="1"/>
</dbReference>
<dbReference type="NCBIfam" id="NF009150">
    <property type="entry name" value="PRK12497.1-3"/>
    <property type="match status" value="1"/>
</dbReference>